<dbReference type="EMBL" id="LAZR01060534">
    <property type="protein sequence ID" value="KKK65479.1"/>
    <property type="molecule type" value="Genomic_DNA"/>
</dbReference>
<name>A0A0F8ZGB7_9ZZZZ</name>
<dbReference type="AlphaFoldDB" id="A0A0F8ZGB7"/>
<organism evidence="1">
    <name type="scientific">marine sediment metagenome</name>
    <dbReference type="NCBI Taxonomy" id="412755"/>
    <lineage>
        <taxon>unclassified sequences</taxon>
        <taxon>metagenomes</taxon>
        <taxon>ecological metagenomes</taxon>
    </lineage>
</organism>
<comment type="caution">
    <text evidence="1">The sequence shown here is derived from an EMBL/GenBank/DDBJ whole genome shotgun (WGS) entry which is preliminary data.</text>
</comment>
<accession>A0A0F8ZGB7</accession>
<reference evidence="1" key="1">
    <citation type="journal article" date="2015" name="Nature">
        <title>Complex archaea that bridge the gap between prokaryotes and eukaryotes.</title>
        <authorList>
            <person name="Spang A."/>
            <person name="Saw J.H."/>
            <person name="Jorgensen S.L."/>
            <person name="Zaremba-Niedzwiedzka K."/>
            <person name="Martijn J."/>
            <person name="Lind A.E."/>
            <person name="van Eijk R."/>
            <person name="Schleper C."/>
            <person name="Guy L."/>
            <person name="Ettema T.J."/>
        </authorList>
    </citation>
    <scope>NUCLEOTIDE SEQUENCE</scope>
</reference>
<protein>
    <submittedName>
        <fullName evidence="1">Uncharacterized protein</fullName>
    </submittedName>
</protein>
<sequence>MSKQETKPSGPTVLAVFRADCRATKGLGSTVAVVQGGTGKCRLYGKDSLANAFPDIGPECRTLINADRMAEHFKVAVVIGKAACDHFMAEHKLTFDGREAIVADAGKSPTKRKSGFKQIDYAKF</sequence>
<proteinExistence type="predicted"/>
<gene>
    <name evidence="1" type="ORF">LCGC14_2973720</name>
</gene>
<evidence type="ECO:0000313" key="1">
    <source>
        <dbReference type="EMBL" id="KKK65479.1"/>
    </source>
</evidence>